<protein>
    <submittedName>
        <fullName evidence="1">Uncharacterized protein</fullName>
    </submittedName>
</protein>
<accession>A0A6S7IMR6</accession>
<dbReference type="EMBL" id="CACRXK020009802">
    <property type="protein sequence ID" value="CAB4017990.1"/>
    <property type="molecule type" value="Genomic_DNA"/>
</dbReference>
<keyword evidence="2" id="KW-1185">Reference proteome</keyword>
<comment type="caution">
    <text evidence="1">The sequence shown here is derived from an EMBL/GenBank/DDBJ whole genome shotgun (WGS) entry which is preliminary data.</text>
</comment>
<name>A0A6S7IMR6_PARCT</name>
<reference evidence="1" key="1">
    <citation type="submission" date="2020-04" db="EMBL/GenBank/DDBJ databases">
        <authorList>
            <person name="Alioto T."/>
            <person name="Alioto T."/>
            <person name="Gomez Garrido J."/>
        </authorList>
    </citation>
    <scope>NUCLEOTIDE SEQUENCE</scope>
    <source>
        <strain evidence="1">A484AB</strain>
    </source>
</reference>
<dbReference type="AlphaFoldDB" id="A0A6S7IMR6"/>
<proteinExistence type="predicted"/>
<gene>
    <name evidence="1" type="ORF">PACLA_8A017420</name>
</gene>
<sequence length="197" mass="22633">MKCSVPLAIDTTFNISKFYFTQTAYKNVSLVSKATGKHPWFPGPLLVQRSKIQEEFQYFWQAVKRQTPALKNLGVFGTDEEAAVYNGILSECDGETVHLLGLEHVKANVERKLEELKFPNASKRRIISDIFGEALAEKNGSLYECETEEEFLDKVSKFKKEWNAIEVSSTRNNPPKFVANFEKHKEDKIRQCMVKYV</sequence>
<organism evidence="1 2">
    <name type="scientific">Paramuricea clavata</name>
    <name type="common">Red gorgonian</name>
    <name type="synonym">Violescent sea-whip</name>
    <dbReference type="NCBI Taxonomy" id="317549"/>
    <lineage>
        <taxon>Eukaryota</taxon>
        <taxon>Metazoa</taxon>
        <taxon>Cnidaria</taxon>
        <taxon>Anthozoa</taxon>
        <taxon>Octocorallia</taxon>
        <taxon>Malacalcyonacea</taxon>
        <taxon>Plexauridae</taxon>
        <taxon>Paramuricea</taxon>
    </lineage>
</organism>
<evidence type="ECO:0000313" key="1">
    <source>
        <dbReference type="EMBL" id="CAB4017990.1"/>
    </source>
</evidence>
<evidence type="ECO:0000313" key="2">
    <source>
        <dbReference type="Proteomes" id="UP001152795"/>
    </source>
</evidence>
<dbReference type="Proteomes" id="UP001152795">
    <property type="component" value="Unassembled WGS sequence"/>
</dbReference>